<name>A0A9D7SX11_9BACT</name>
<reference evidence="2 3" key="1">
    <citation type="submission" date="2020-10" db="EMBL/GenBank/DDBJ databases">
        <title>Connecting structure to function with the recovery of over 1000 high-quality activated sludge metagenome-assembled genomes encoding full-length rRNA genes using long-read sequencing.</title>
        <authorList>
            <person name="Singleton C.M."/>
            <person name="Petriglieri F."/>
            <person name="Kristensen J.M."/>
            <person name="Kirkegaard R.H."/>
            <person name="Michaelsen T.Y."/>
            <person name="Andersen M.H."/>
            <person name="Karst S.M."/>
            <person name="Dueholm M.S."/>
            <person name="Nielsen P.H."/>
            <person name="Albertsen M."/>
        </authorList>
    </citation>
    <scope>NUCLEOTIDE SEQUENCE [LARGE SCALE GENOMIC DNA]</scope>
    <source>
        <strain evidence="2">Ribe_18-Q3-R11-54_MAXAC.273</strain>
    </source>
</reference>
<evidence type="ECO:0000313" key="2">
    <source>
        <dbReference type="EMBL" id="MBK9983736.1"/>
    </source>
</evidence>
<comment type="caution">
    <text evidence="2">The sequence shown here is derived from an EMBL/GenBank/DDBJ whole genome shotgun (WGS) entry which is preliminary data.</text>
</comment>
<protein>
    <submittedName>
        <fullName evidence="2">DUF3089 domain-containing protein</fullName>
    </submittedName>
</protein>
<gene>
    <name evidence="2" type="ORF">IPP15_15430</name>
</gene>
<accession>A0A9D7SX11</accession>
<evidence type="ECO:0000256" key="1">
    <source>
        <dbReference type="SAM" id="SignalP"/>
    </source>
</evidence>
<sequence>MIRIFFLYLLSALLLCSAESCASLSKSQSSSNTPAPPDYSLIKNWAALPTVADSADVVPIASWHDEQSTAQADVFFIHPTTYTGKVKNHQLNADVADKKLNLATDKSTIRYQASIFNGAGKIYAPRYRQANLKVFYALDKAPELKSALDLAYADVKTAFQYYMDHYNQGRPFIIASHSQGSLHASRLINELIDGTPLQDKLIVAYMPGWPLKNDEFISVKPCKYPDDTGCFCTWRTFREGYIPPKIHYPDQNIAVTNPVTWSCDQPGCSQDVQLGGVLRNVHVLMPKLVHTEIHEDLLWVNKPVFPGSFLFTRKNYHIADYNLFYADVRKNAQDRVRVYLSTH</sequence>
<dbReference type="Proteomes" id="UP000808337">
    <property type="component" value="Unassembled WGS sequence"/>
</dbReference>
<organism evidence="2 3">
    <name type="scientific">Candidatus Opimibacter skivensis</name>
    <dbReference type="NCBI Taxonomy" id="2982028"/>
    <lineage>
        <taxon>Bacteria</taxon>
        <taxon>Pseudomonadati</taxon>
        <taxon>Bacteroidota</taxon>
        <taxon>Saprospiria</taxon>
        <taxon>Saprospirales</taxon>
        <taxon>Saprospiraceae</taxon>
        <taxon>Candidatus Opimibacter</taxon>
    </lineage>
</organism>
<dbReference type="AlphaFoldDB" id="A0A9D7SX11"/>
<proteinExistence type="predicted"/>
<dbReference type="InterPro" id="IPR021440">
    <property type="entry name" value="DUF3089"/>
</dbReference>
<dbReference type="InterPro" id="IPR029058">
    <property type="entry name" value="AB_hydrolase_fold"/>
</dbReference>
<dbReference type="EMBL" id="JADKGY010000025">
    <property type="protein sequence ID" value="MBK9983736.1"/>
    <property type="molecule type" value="Genomic_DNA"/>
</dbReference>
<feature type="chain" id="PRO_5039638844" evidence="1">
    <location>
        <begin position="23"/>
        <end position="343"/>
    </location>
</feature>
<dbReference type="Pfam" id="PF11288">
    <property type="entry name" value="DUF3089"/>
    <property type="match status" value="1"/>
</dbReference>
<dbReference type="SUPFAM" id="SSF53474">
    <property type="entry name" value="alpha/beta-Hydrolases"/>
    <property type="match status" value="2"/>
</dbReference>
<keyword evidence="1" id="KW-0732">Signal</keyword>
<feature type="signal peptide" evidence="1">
    <location>
        <begin position="1"/>
        <end position="22"/>
    </location>
</feature>
<evidence type="ECO:0000313" key="3">
    <source>
        <dbReference type="Proteomes" id="UP000808337"/>
    </source>
</evidence>